<protein>
    <submittedName>
        <fullName evidence="2">Uncharacterized protein</fullName>
    </submittedName>
</protein>
<evidence type="ECO:0000313" key="2">
    <source>
        <dbReference type="EMBL" id="KAK2026516.1"/>
    </source>
</evidence>
<gene>
    <name evidence="2" type="ORF">LX32DRAFT_641828</name>
</gene>
<dbReference type="Proteomes" id="UP001232148">
    <property type="component" value="Unassembled WGS sequence"/>
</dbReference>
<evidence type="ECO:0000313" key="3">
    <source>
        <dbReference type="Proteomes" id="UP001232148"/>
    </source>
</evidence>
<sequence length="97" mass="11036">MRHRFGGGETDSSGNNPSPPSSTYLRTYPDRRSAPWKKQAPTMHEHGRDEMCPYPDTESQSGRRWQTSIDPPNTIYGSPAATVQTQMRRGTWQLVEK</sequence>
<accession>A0AAD9LXY1</accession>
<dbReference type="EMBL" id="MU842913">
    <property type="protein sequence ID" value="KAK2026516.1"/>
    <property type="molecule type" value="Genomic_DNA"/>
</dbReference>
<feature type="compositionally biased region" description="Polar residues" evidence="1">
    <location>
        <begin position="57"/>
        <end position="71"/>
    </location>
</feature>
<reference evidence="2" key="1">
    <citation type="submission" date="2021-06" db="EMBL/GenBank/DDBJ databases">
        <title>Comparative genomics, transcriptomics and evolutionary studies reveal genomic signatures of adaptation to plant cell wall in hemibiotrophic fungi.</title>
        <authorList>
            <consortium name="DOE Joint Genome Institute"/>
            <person name="Baroncelli R."/>
            <person name="Diaz J.F."/>
            <person name="Benocci T."/>
            <person name="Peng M."/>
            <person name="Battaglia E."/>
            <person name="Haridas S."/>
            <person name="Andreopoulos W."/>
            <person name="Labutti K."/>
            <person name="Pangilinan J."/>
            <person name="Floch G.L."/>
            <person name="Makela M.R."/>
            <person name="Henrissat B."/>
            <person name="Grigoriev I.V."/>
            <person name="Crouch J.A."/>
            <person name="De Vries R.P."/>
            <person name="Sukno S.A."/>
            <person name="Thon M.R."/>
        </authorList>
    </citation>
    <scope>NUCLEOTIDE SEQUENCE</scope>
    <source>
        <strain evidence="2">MAFF235873</strain>
    </source>
</reference>
<name>A0AAD9LXY1_9PEZI</name>
<dbReference type="AlphaFoldDB" id="A0AAD9LXY1"/>
<evidence type="ECO:0000256" key="1">
    <source>
        <dbReference type="SAM" id="MobiDB-lite"/>
    </source>
</evidence>
<feature type="region of interest" description="Disordered" evidence="1">
    <location>
        <begin position="1"/>
        <end position="78"/>
    </location>
</feature>
<comment type="caution">
    <text evidence="2">The sequence shown here is derived from an EMBL/GenBank/DDBJ whole genome shotgun (WGS) entry which is preliminary data.</text>
</comment>
<organism evidence="2 3">
    <name type="scientific">Colletotrichum zoysiae</name>
    <dbReference type="NCBI Taxonomy" id="1216348"/>
    <lineage>
        <taxon>Eukaryota</taxon>
        <taxon>Fungi</taxon>
        <taxon>Dikarya</taxon>
        <taxon>Ascomycota</taxon>
        <taxon>Pezizomycotina</taxon>
        <taxon>Sordariomycetes</taxon>
        <taxon>Hypocreomycetidae</taxon>
        <taxon>Glomerellales</taxon>
        <taxon>Glomerellaceae</taxon>
        <taxon>Colletotrichum</taxon>
        <taxon>Colletotrichum graminicola species complex</taxon>
    </lineage>
</organism>
<keyword evidence="3" id="KW-1185">Reference proteome</keyword>
<proteinExistence type="predicted"/>